<dbReference type="PROSITE" id="PS00028">
    <property type="entry name" value="ZINC_FINGER_C2H2_1"/>
    <property type="match status" value="1"/>
</dbReference>
<dbReference type="PANTHER" id="PTHR23235">
    <property type="entry name" value="KRUEPPEL-LIKE TRANSCRIPTION FACTOR"/>
    <property type="match status" value="1"/>
</dbReference>
<feature type="domain" description="C2H2-type" evidence="6">
    <location>
        <begin position="250"/>
        <end position="279"/>
    </location>
</feature>
<dbReference type="Proteomes" id="UP000492821">
    <property type="component" value="Unassembled WGS sequence"/>
</dbReference>
<evidence type="ECO:0000256" key="5">
    <source>
        <dbReference type="SAM" id="MobiDB-lite"/>
    </source>
</evidence>
<feature type="region of interest" description="Disordered" evidence="5">
    <location>
        <begin position="162"/>
        <end position="205"/>
    </location>
</feature>
<feature type="compositionally biased region" description="Polar residues" evidence="5">
    <location>
        <begin position="176"/>
        <end position="186"/>
    </location>
</feature>
<dbReference type="WBParaSite" id="Pan_g161.t1">
    <property type="protein sequence ID" value="Pan_g161.t1"/>
    <property type="gene ID" value="Pan_g161"/>
</dbReference>
<protein>
    <submittedName>
        <fullName evidence="8">C2H2-type domain-containing protein</fullName>
    </submittedName>
</protein>
<evidence type="ECO:0000259" key="6">
    <source>
        <dbReference type="PROSITE" id="PS50157"/>
    </source>
</evidence>
<dbReference type="InterPro" id="IPR036236">
    <property type="entry name" value="Znf_C2H2_sf"/>
</dbReference>
<organism evidence="7 8">
    <name type="scientific">Panagrellus redivivus</name>
    <name type="common">Microworm</name>
    <dbReference type="NCBI Taxonomy" id="6233"/>
    <lineage>
        <taxon>Eukaryota</taxon>
        <taxon>Metazoa</taxon>
        <taxon>Ecdysozoa</taxon>
        <taxon>Nematoda</taxon>
        <taxon>Chromadorea</taxon>
        <taxon>Rhabditida</taxon>
        <taxon>Tylenchina</taxon>
        <taxon>Panagrolaimomorpha</taxon>
        <taxon>Panagrolaimoidea</taxon>
        <taxon>Panagrolaimidae</taxon>
        <taxon>Panagrellus</taxon>
    </lineage>
</organism>
<sequence>MMPDIPQMLDPIEKDQAIDKLMEFSKGFPMANVVPPPTSHSNVSSSHSPMSALFDAAAMMPYPNHNPYIPYHPNFPPGSAPPPSSSSGPTNAWWSAFTSAYNVSDSWLNGYNTNTVAPFPPVASSSSSGGNNGQQDNMNVNPAAAMMAAAAYGSNPFLLQPPPSMITPQAHGGDGQNRSPMSQASPTMGHGMPDESQMPSRKDGNPFVAKANRMFNRPKYSTKTPCECPNCQETALKGIESLPRNRQGIHNCHIPGCGKIYKKSSHLKAHLRWHSTERPLKKHMMSCVTK</sequence>
<evidence type="ECO:0000256" key="3">
    <source>
        <dbReference type="ARBA" id="ARBA00022833"/>
    </source>
</evidence>
<reference evidence="8" key="2">
    <citation type="submission" date="2020-10" db="UniProtKB">
        <authorList>
            <consortium name="WormBaseParasite"/>
        </authorList>
    </citation>
    <scope>IDENTIFICATION</scope>
</reference>
<proteinExistence type="predicted"/>
<dbReference type="GO" id="GO:0008270">
    <property type="term" value="F:zinc ion binding"/>
    <property type="evidence" value="ECO:0007669"/>
    <property type="project" value="UniProtKB-KW"/>
</dbReference>
<dbReference type="SUPFAM" id="SSF57667">
    <property type="entry name" value="beta-beta-alpha zinc fingers"/>
    <property type="match status" value="1"/>
</dbReference>
<accession>A0A7E4ZTD3</accession>
<dbReference type="AlphaFoldDB" id="A0A7E4ZTD3"/>
<keyword evidence="2 4" id="KW-0863">Zinc-finger</keyword>
<keyword evidence="7" id="KW-1185">Reference proteome</keyword>
<evidence type="ECO:0000256" key="2">
    <source>
        <dbReference type="ARBA" id="ARBA00022771"/>
    </source>
</evidence>
<dbReference type="GO" id="GO:0000981">
    <property type="term" value="F:DNA-binding transcription factor activity, RNA polymerase II-specific"/>
    <property type="evidence" value="ECO:0007669"/>
    <property type="project" value="TreeGrafter"/>
</dbReference>
<evidence type="ECO:0000256" key="1">
    <source>
        <dbReference type="ARBA" id="ARBA00022723"/>
    </source>
</evidence>
<dbReference type="PANTHER" id="PTHR23235:SF120">
    <property type="entry name" value="KRUPPEL-LIKE FACTOR 15"/>
    <property type="match status" value="1"/>
</dbReference>
<name>A0A7E4ZTD3_PANRE</name>
<evidence type="ECO:0000313" key="7">
    <source>
        <dbReference type="Proteomes" id="UP000492821"/>
    </source>
</evidence>
<dbReference type="InterPro" id="IPR013087">
    <property type="entry name" value="Znf_C2H2_type"/>
</dbReference>
<dbReference type="PROSITE" id="PS50157">
    <property type="entry name" value="ZINC_FINGER_C2H2_2"/>
    <property type="match status" value="1"/>
</dbReference>
<evidence type="ECO:0000313" key="8">
    <source>
        <dbReference type="WBParaSite" id="Pan_g161.t1"/>
    </source>
</evidence>
<dbReference type="GO" id="GO:0000978">
    <property type="term" value="F:RNA polymerase II cis-regulatory region sequence-specific DNA binding"/>
    <property type="evidence" value="ECO:0007669"/>
    <property type="project" value="TreeGrafter"/>
</dbReference>
<keyword evidence="1" id="KW-0479">Metal-binding</keyword>
<evidence type="ECO:0000256" key="4">
    <source>
        <dbReference type="PROSITE-ProRule" id="PRU00042"/>
    </source>
</evidence>
<keyword evidence="3" id="KW-0862">Zinc</keyword>
<dbReference type="Gene3D" id="3.30.160.60">
    <property type="entry name" value="Classic Zinc Finger"/>
    <property type="match status" value="1"/>
</dbReference>
<reference evidence="7" key="1">
    <citation type="journal article" date="2013" name="Genetics">
        <title>The draft genome and transcriptome of Panagrellus redivivus are shaped by the harsh demands of a free-living lifestyle.</title>
        <authorList>
            <person name="Srinivasan J."/>
            <person name="Dillman A.R."/>
            <person name="Macchietto M.G."/>
            <person name="Heikkinen L."/>
            <person name="Lakso M."/>
            <person name="Fracchia K.M."/>
            <person name="Antoshechkin I."/>
            <person name="Mortazavi A."/>
            <person name="Wong G."/>
            <person name="Sternberg P.W."/>
        </authorList>
    </citation>
    <scope>NUCLEOTIDE SEQUENCE [LARGE SCALE GENOMIC DNA]</scope>
    <source>
        <strain evidence="7">MT8872</strain>
    </source>
</reference>